<feature type="signal peptide" evidence="1">
    <location>
        <begin position="1"/>
        <end position="22"/>
    </location>
</feature>
<feature type="domain" description="Secretion system C-terminal sorting" evidence="2">
    <location>
        <begin position="186"/>
        <end position="263"/>
    </location>
</feature>
<dbReference type="NCBIfam" id="TIGR04183">
    <property type="entry name" value="Por_Secre_tail"/>
    <property type="match status" value="1"/>
</dbReference>
<evidence type="ECO:0000256" key="1">
    <source>
        <dbReference type="SAM" id="SignalP"/>
    </source>
</evidence>
<keyword evidence="1" id="KW-0732">Signal</keyword>
<dbReference type="RefSeq" id="WP_323294738.1">
    <property type="nucleotide sequence ID" value="NZ_JAYFUM010000001.1"/>
</dbReference>
<organism evidence="3 4">
    <name type="scientific">Arcicella rigui</name>
    <dbReference type="NCBI Taxonomy" id="797020"/>
    <lineage>
        <taxon>Bacteria</taxon>
        <taxon>Pseudomonadati</taxon>
        <taxon>Bacteroidota</taxon>
        <taxon>Cytophagia</taxon>
        <taxon>Cytophagales</taxon>
        <taxon>Flectobacillaceae</taxon>
        <taxon>Arcicella</taxon>
    </lineage>
</organism>
<dbReference type="InterPro" id="IPR026444">
    <property type="entry name" value="Secre_tail"/>
</dbReference>
<dbReference type="Proteomes" id="UP001302949">
    <property type="component" value="Unassembled WGS sequence"/>
</dbReference>
<gene>
    <name evidence="3" type="ORF">VB248_00320</name>
</gene>
<comment type="caution">
    <text evidence="3">The sequence shown here is derived from an EMBL/GenBank/DDBJ whole genome shotgun (WGS) entry which is preliminary data.</text>
</comment>
<reference evidence="3 4" key="1">
    <citation type="submission" date="2023-12" db="EMBL/GenBank/DDBJ databases">
        <title>Novel species of the genus Arcicella isolated from rivers.</title>
        <authorList>
            <person name="Lu H."/>
        </authorList>
    </citation>
    <scope>NUCLEOTIDE SEQUENCE [LARGE SCALE GENOMIC DNA]</scope>
    <source>
        <strain evidence="3 4">KCTC 23307</strain>
    </source>
</reference>
<name>A0ABU5Q3Z7_9BACT</name>
<evidence type="ECO:0000313" key="3">
    <source>
        <dbReference type="EMBL" id="MEA5137551.1"/>
    </source>
</evidence>
<evidence type="ECO:0000313" key="4">
    <source>
        <dbReference type="Proteomes" id="UP001302949"/>
    </source>
</evidence>
<protein>
    <submittedName>
        <fullName evidence="3">T9SS type A sorting domain-containing protein</fullName>
    </submittedName>
</protein>
<sequence length="264" mass="30227">MQNYIKTLSTAILLVGSLSAMAQKNITQNIEEKDGKLKIHVETTEKGQKQVFDRTYNAQGMNAEEKENLINHITDSLFAANGDQARKQIRIKVDRNDDIAINEPRSARSPRKNQKRIEIYKDGKKIEKKFDDNDQDELEFEFNDGEHDNLFGSLQPMMKEFKFNFDGDFKNLDPFNESKTVKALKIYPNKPFDNKLNLKFYTPEKGDVNVIVTDVNGKEVGSQKFKDFQGEFMGQVELKKNTKGTVFVTVTQGEDGTAKRVVIE</sequence>
<dbReference type="EMBL" id="JAYFUM010000001">
    <property type="protein sequence ID" value="MEA5137551.1"/>
    <property type="molecule type" value="Genomic_DNA"/>
</dbReference>
<evidence type="ECO:0000259" key="2">
    <source>
        <dbReference type="Pfam" id="PF18962"/>
    </source>
</evidence>
<keyword evidence="4" id="KW-1185">Reference proteome</keyword>
<dbReference type="Pfam" id="PF18962">
    <property type="entry name" value="Por_Secre_tail"/>
    <property type="match status" value="1"/>
</dbReference>
<proteinExistence type="predicted"/>
<accession>A0ABU5Q3Z7</accession>
<feature type="chain" id="PRO_5045491775" evidence="1">
    <location>
        <begin position="23"/>
        <end position="264"/>
    </location>
</feature>